<keyword evidence="1" id="KW-1133">Transmembrane helix</keyword>
<comment type="caution">
    <text evidence="2">The sequence shown here is derived from an EMBL/GenBank/DDBJ whole genome shotgun (WGS) entry which is preliminary data.</text>
</comment>
<gene>
    <name evidence="3" type="ORF">M6B38_319265</name>
    <name evidence="2" type="ORF">M6B38_332665</name>
</gene>
<proteinExistence type="predicted"/>
<dbReference type="Proteomes" id="UP001140949">
    <property type="component" value="Unassembled WGS sequence"/>
</dbReference>
<keyword evidence="1" id="KW-0812">Transmembrane</keyword>
<evidence type="ECO:0000313" key="4">
    <source>
        <dbReference type="Proteomes" id="UP001140949"/>
    </source>
</evidence>
<dbReference type="EMBL" id="JANAVB010010597">
    <property type="protein sequence ID" value="KAJ6838828.1"/>
    <property type="molecule type" value="Genomic_DNA"/>
</dbReference>
<keyword evidence="4" id="KW-1185">Reference proteome</keyword>
<name>A0AAX6H253_IRIPA</name>
<protein>
    <submittedName>
        <fullName evidence="2">Uncharacterized protein</fullName>
    </submittedName>
</protein>
<reference evidence="2" key="2">
    <citation type="submission" date="2023-04" db="EMBL/GenBank/DDBJ databases">
        <authorList>
            <person name="Bruccoleri R.E."/>
            <person name="Oakeley E.J."/>
            <person name="Faust A.-M."/>
            <person name="Dessus-Babus S."/>
            <person name="Altorfer M."/>
            <person name="Burckhardt D."/>
            <person name="Oertli M."/>
            <person name="Naumann U."/>
            <person name="Petersen F."/>
            <person name="Wong J."/>
        </authorList>
    </citation>
    <scope>NUCLEOTIDE SEQUENCE</scope>
    <source>
        <strain evidence="2">GSM-AAB239-AS_SAM_17_03QT</strain>
        <tissue evidence="2">Leaf</tissue>
    </source>
</reference>
<organism evidence="2 4">
    <name type="scientific">Iris pallida</name>
    <name type="common">Sweet iris</name>
    <dbReference type="NCBI Taxonomy" id="29817"/>
    <lineage>
        <taxon>Eukaryota</taxon>
        <taxon>Viridiplantae</taxon>
        <taxon>Streptophyta</taxon>
        <taxon>Embryophyta</taxon>
        <taxon>Tracheophyta</taxon>
        <taxon>Spermatophyta</taxon>
        <taxon>Magnoliopsida</taxon>
        <taxon>Liliopsida</taxon>
        <taxon>Asparagales</taxon>
        <taxon>Iridaceae</taxon>
        <taxon>Iridoideae</taxon>
        <taxon>Irideae</taxon>
        <taxon>Iris</taxon>
    </lineage>
</organism>
<dbReference type="EMBL" id="JANAVB010013695">
    <property type="protein sequence ID" value="KAJ6834882.1"/>
    <property type="molecule type" value="Genomic_DNA"/>
</dbReference>
<sequence length="63" mass="7102">MLSRIINSHSSAFSILLFSSPTLLLHTSFFVILSLSIIFPTTEHYSPLILIPQPNKLIPISFF</sequence>
<dbReference type="AlphaFoldDB" id="A0AAX6H253"/>
<evidence type="ECO:0000313" key="2">
    <source>
        <dbReference type="EMBL" id="KAJ6834882.1"/>
    </source>
</evidence>
<evidence type="ECO:0000313" key="3">
    <source>
        <dbReference type="EMBL" id="KAJ6838828.1"/>
    </source>
</evidence>
<evidence type="ECO:0000256" key="1">
    <source>
        <dbReference type="SAM" id="Phobius"/>
    </source>
</evidence>
<feature type="transmembrane region" description="Helical" evidence="1">
    <location>
        <begin position="12"/>
        <end position="39"/>
    </location>
</feature>
<keyword evidence="1" id="KW-0472">Membrane</keyword>
<reference evidence="2" key="1">
    <citation type="journal article" date="2023" name="GigaByte">
        <title>Genome assembly of the bearded iris, Iris pallida Lam.</title>
        <authorList>
            <person name="Bruccoleri R.E."/>
            <person name="Oakeley E.J."/>
            <person name="Faust A.M.E."/>
            <person name="Altorfer M."/>
            <person name="Dessus-Babus S."/>
            <person name="Burckhardt D."/>
            <person name="Oertli M."/>
            <person name="Naumann U."/>
            <person name="Petersen F."/>
            <person name="Wong J."/>
        </authorList>
    </citation>
    <scope>NUCLEOTIDE SEQUENCE</scope>
    <source>
        <strain evidence="2">GSM-AAB239-AS_SAM_17_03QT</strain>
    </source>
</reference>
<accession>A0AAX6H253</accession>